<reference evidence="2" key="2">
    <citation type="submission" date="2016-06" db="EMBL/GenBank/DDBJ databases">
        <title>The genome of a short-lived fish provides insights into sex chromosome evolution and the genetic control of aging.</title>
        <authorList>
            <person name="Reichwald K."/>
            <person name="Felder M."/>
            <person name="Petzold A."/>
            <person name="Koch P."/>
            <person name="Groth M."/>
            <person name="Platzer M."/>
        </authorList>
    </citation>
    <scope>NUCLEOTIDE SEQUENCE</scope>
    <source>
        <tissue evidence="2">Brain</tissue>
    </source>
</reference>
<protein>
    <submittedName>
        <fullName evidence="2">Uncharacterized protein</fullName>
    </submittedName>
</protein>
<accession>A0A1A8N3T6</accession>
<organism evidence="2">
    <name type="scientific">Nothobranchius pienaari</name>
    <dbReference type="NCBI Taxonomy" id="704102"/>
    <lineage>
        <taxon>Eukaryota</taxon>
        <taxon>Metazoa</taxon>
        <taxon>Chordata</taxon>
        <taxon>Craniata</taxon>
        <taxon>Vertebrata</taxon>
        <taxon>Euteleostomi</taxon>
        <taxon>Actinopterygii</taxon>
        <taxon>Neopterygii</taxon>
        <taxon>Teleostei</taxon>
        <taxon>Neoteleostei</taxon>
        <taxon>Acanthomorphata</taxon>
        <taxon>Ovalentaria</taxon>
        <taxon>Atherinomorphae</taxon>
        <taxon>Cyprinodontiformes</taxon>
        <taxon>Nothobranchiidae</taxon>
        <taxon>Nothobranchius</taxon>
    </lineage>
</organism>
<dbReference type="AlphaFoldDB" id="A0A1A8N3T6"/>
<gene>
    <name evidence="2" type="primary">Nfu_g_1_001701</name>
</gene>
<evidence type="ECO:0000256" key="1">
    <source>
        <dbReference type="SAM" id="MobiDB-lite"/>
    </source>
</evidence>
<feature type="region of interest" description="Disordered" evidence="1">
    <location>
        <begin position="51"/>
        <end position="106"/>
    </location>
</feature>
<evidence type="ECO:0000313" key="2">
    <source>
        <dbReference type="EMBL" id="SBR63765.1"/>
    </source>
</evidence>
<reference evidence="2" key="1">
    <citation type="submission" date="2016-05" db="EMBL/GenBank/DDBJ databases">
        <authorList>
            <person name="Lavstsen T."/>
            <person name="Jespersen J.S."/>
        </authorList>
    </citation>
    <scope>NUCLEOTIDE SEQUENCE</scope>
    <source>
        <tissue evidence="2">Brain</tissue>
    </source>
</reference>
<dbReference type="EMBL" id="HAEG01000561">
    <property type="protein sequence ID" value="SBR63765.1"/>
    <property type="molecule type" value="Transcribed_RNA"/>
</dbReference>
<name>A0A1A8N3T6_9TELE</name>
<proteinExistence type="predicted"/>
<sequence length="106" mass="11819">MCRSRTNRLFEVNDGSRLVIGSRPLPSCFGESYRQLVNMCNCVSRLSTHRAVGAGKREDQTQTHSRAPAGGGRREGMRRRKKASERGECDEDGEKMSASSREVEIS</sequence>